<evidence type="ECO:0000313" key="2">
    <source>
        <dbReference type="Proteomes" id="UP000218366"/>
    </source>
</evidence>
<dbReference type="EMBL" id="NWMW01000002">
    <property type="protein sequence ID" value="PCD01962.1"/>
    <property type="molecule type" value="Genomic_DNA"/>
</dbReference>
<proteinExistence type="predicted"/>
<dbReference type="AlphaFoldDB" id="A0A2A4B1Z7"/>
<dbReference type="Gene3D" id="3.30.2000.30">
    <property type="match status" value="1"/>
</dbReference>
<protein>
    <recommendedName>
        <fullName evidence="3">DUF3168 domain-containing protein</fullName>
    </recommendedName>
</protein>
<dbReference type="Pfam" id="PF11367">
    <property type="entry name" value="Tail_completion_gp17"/>
    <property type="match status" value="1"/>
</dbReference>
<dbReference type="Proteomes" id="UP000218366">
    <property type="component" value="Unassembled WGS sequence"/>
</dbReference>
<name>A0A2A4B1Z7_9SPHN</name>
<dbReference type="RefSeq" id="WP_096343340.1">
    <property type="nucleotide sequence ID" value="NZ_NWMW01000002.1"/>
</dbReference>
<reference evidence="1 2" key="1">
    <citation type="submission" date="2017-09" db="EMBL/GenBank/DDBJ databases">
        <title>Sphingomonas spermidinifaciens 9NM-10, whole genome shotgun sequence.</title>
        <authorList>
            <person name="Feng G."/>
            <person name="Zhu H."/>
        </authorList>
    </citation>
    <scope>NUCLEOTIDE SEQUENCE [LARGE SCALE GENOMIC DNA]</scope>
    <source>
        <strain evidence="1 2">9NM-10</strain>
    </source>
</reference>
<dbReference type="InterPro" id="IPR021508">
    <property type="entry name" value="Gp17-like"/>
</dbReference>
<dbReference type="InterPro" id="IPR053745">
    <property type="entry name" value="Viral_Tail_Comp_sf"/>
</dbReference>
<gene>
    <name evidence="1" type="ORF">COC42_10710</name>
</gene>
<comment type="caution">
    <text evidence="1">The sequence shown here is derived from an EMBL/GenBank/DDBJ whole genome shotgun (WGS) entry which is preliminary data.</text>
</comment>
<keyword evidence="2" id="KW-1185">Reference proteome</keyword>
<evidence type="ECO:0000313" key="1">
    <source>
        <dbReference type="EMBL" id="PCD01962.1"/>
    </source>
</evidence>
<evidence type="ECO:0008006" key="3">
    <source>
        <dbReference type="Google" id="ProtNLM"/>
    </source>
</evidence>
<accession>A0A2A4B1Z7</accession>
<organism evidence="1 2">
    <name type="scientific">Sphingomonas spermidinifaciens</name>
    <dbReference type="NCBI Taxonomy" id="1141889"/>
    <lineage>
        <taxon>Bacteria</taxon>
        <taxon>Pseudomonadati</taxon>
        <taxon>Pseudomonadota</taxon>
        <taxon>Alphaproteobacteria</taxon>
        <taxon>Sphingomonadales</taxon>
        <taxon>Sphingomonadaceae</taxon>
        <taxon>Sphingomonas</taxon>
    </lineage>
</organism>
<sequence length="129" mass="13673">MSAARLHEAVAAALRAAPGLAAASVFASPPVRSAVPYALVGEAVVADWSTKDAAGFEARVTVELHDAREDGAVVRGLAEAARAAVEAMADDIGHGWRIVSRLFVRQRIVRTRGQWVASVEFRVRVLSQG</sequence>
<dbReference type="OrthoDB" id="7450850at2"/>